<proteinExistence type="predicted"/>
<gene>
    <name evidence="4" type="ORF">LIPSTDRAFT_7430</name>
</gene>
<dbReference type="PANTHER" id="PTHR43522:SF6">
    <property type="entry name" value="TRANSKETOLASE-LIKE PYRIMIDINE-BINDING DOMAIN-CONTAINING PROTEIN-RELATED"/>
    <property type="match status" value="1"/>
</dbReference>
<evidence type="ECO:0000313" key="4">
    <source>
        <dbReference type="EMBL" id="ODQ68786.1"/>
    </source>
</evidence>
<reference evidence="4 5" key="1">
    <citation type="journal article" date="2016" name="Proc. Natl. Acad. Sci. U.S.A.">
        <title>Comparative genomics of biotechnologically important yeasts.</title>
        <authorList>
            <person name="Riley R."/>
            <person name="Haridas S."/>
            <person name="Wolfe K.H."/>
            <person name="Lopes M.R."/>
            <person name="Hittinger C.T."/>
            <person name="Goeker M."/>
            <person name="Salamov A.A."/>
            <person name="Wisecaver J.H."/>
            <person name="Long T.M."/>
            <person name="Calvey C.H."/>
            <person name="Aerts A.L."/>
            <person name="Barry K.W."/>
            <person name="Choi C."/>
            <person name="Clum A."/>
            <person name="Coughlan A.Y."/>
            <person name="Deshpande S."/>
            <person name="Douglass A.P."/>
            <person name="Hanson S.J."/>
            <person name="Klenk H.-P."/>
            <person name="LaButti K.M."/>
            <person name="Lapidus A."/>
            <person name="Lindquist E.A."/>
            <person name="Lipzen A.M."/>
            <person name="Meier-Kolthoff J.P."/>
            <person name="Ohm R.A."/>
            <person name="Otillar R.P."/>
            <person name="Pangilinan J.L."/>
            <person name="Peng Y."/>
            <person name="Rokas A."/>
            <person name="Rosa C.A."/>
            <person name="Scheuner C."/>
            <person name="Sibirny A.A."/>
            <person name="Slot J.C."/>
            <person name="Stielow J.B."/>
            <person name="Sun H."/>
            <person name="Kurtzman C.P."/>
            <person name="Blackwell M."/>
            <person name="Grigoriev I.V."/>
            <person name="Jeffries T.W."/>
        </authorList>
    </citation>
    <scope>NUCLEOTIDE SEQUENCE [LARGE SCALE GENOMIC DNA]</scope>
    <source>
        <strain evidence="4 5">NRRL Y-11557</strain>
    </source>
</reference>
<keyword evidence="5" id="KW-1185">Reference proteome</keyword>
<dbReference type="GO" id="GO:0006098">
    <property type="term" value="P:pentose-phosphate shunt"/>
    <property type="evidence" value="ECO:0007669"/>
    <property type="project" value="TreeGrafter"/>
</dbReference>
<dbReference type="EMBL" id="KV454316">
    <property type="protein sequence ID" value="ODQ68786.1"/>
    <property type="molecule type" value="Genomic_DNA"/>
</dbReference>
<accession>A0A1E3PTM0</accession>
<dbReference type="Pfam" id="PF22613">
    <property type="entry name" value="Transketolase_C_1"/>
    <property type="match status" value="1"/>
</dbReference>
<dbReference type="FunFam" id="3.40.50.920:FF:000012">
    <property type="entry name" value="Transketolase, variant 1"/>
    <property type="match status" value="1"/>
</dbReference>
<evidence type="ECO:0000313" key="5">
    <source>
        <dbReference type="Proteomes" id="UP000094385"/>
    </source>
</evidence>
<dbReference type="InterPro" id="IPR009014">
    <property type="entry name" value="Transketo_C/PFOR_II"/>
</dbReference>
<evidence type="ECO:0000256" key="1">
    <source>
        <dbReference type="ARBA" id="ARBA00022723"/>
    </source>
</evidence>
<name>A0A1E3PTM0_LIPST</name>
<dbReference type="SUPFAM" id="SSF52922">
    <property type="entry name" value="TK C-terminal domain-like"/>
    <property type="match status" value="1"/>
</dbReference>
<evidence type="ECO:0000256" key="2">
    <source>
        <dbReference type="ARBA" id="ARBA00022842"/>
    </source>
</evidence>
<dbReference type="STRING" id="675824.A0A1E3PTM0"/>
<dbReference type="Gene3D" id="3.40.50.920">
    <property type="match status" value="1"/>
</dbReference>
<dbReference type="AlphaFoldDB" id="A0A1E3PTM0"/>
<dbReference type="Proteomes" id="UP000094385">
    <property type="component" value="Unassembled WGS sequence"/>
</dbReference>
<feature type="domain" description="Transketolase-like C-terminal" evidence="3">
    <location>
        <begin position="7"/>
        <end position="115"/>
    </location>
</feature>
<organism evidence="4 5">
    <name type="scientific">Lipomyces starkeyi NRRL Y-11557</name>
    <dbReference type="NCBI Taxonomy" id="675824"/>
    <lineage>
        <taxon>Eukaryota</taxon>
        <taxon>Fungi</taxon>
        <taxon>Dikarya</taxon>
        <taxon>Ascomycota</taxon>
        <taxon>Saccharomycotina</taxon>
        <taxon>Lipomycetes</taxon>
        <taxon>Lipomycetales</taxon>
        <taxon>Lipomycetaceae</taxon>
        <taxon>Lipomyces</taxon>
    </lineage>
</organism>
<sequence length="143" mass="15947">RDAVKFGAYVFQENAAAAVTLIGVGAEMCFAVEGAKVLASRGIQARIVSFPCQRLFEKQSRTYKRSVLKRDEIPAVVVEAYAVHGWERYSDAGINMTTFGKSLPGVEAYRYFGFEATSVANKIEGYLRSLKVDESLRFEFQDL</sequence>
<dbReference type="GO" id="GO:0005829">
    <property type="term" value="C:cytosol"/>
    <property type="evidence" value="ECO:0007669"/>
    <property type="project" value="TreeGrafter"/>
</dbReference>
<keyword evidence="1" id="KW-0479">Metal-binding</keyword>
<dbReference type="InterPro" id="IPR033247">
    <property type="entry name" value="Transketolase_fam"/>
</dbReference>
<dbReference type="GO" id="GO:0046872">
    <property type="term" value="F:metal ion binding"/>
    <property type="evidence" value="ECO:0007669"/>
    <property type="project" value="UniProtKB-KW"/>
</dbReference>
<dbReference type="GO" id="GO:0004802">
    <property type="term" value="F:transketolase activity"/>
    <property type="evidence" value="ECO:0007669"/>
    <property type="project" value="TreeGrafter"/>
</dbReference>
<evidence type="ECO:0000259" key="3">
    <source>
        <dbReference type="Pfam" id="PF22613"/>
    </source>
</evidence>
<protein>
    <recommendedName>
        <fullName evidence="3">Transketolase-like C-terminal domain-containing protein</fullName>
    </recommendedName>
</protein>
<feature type="non-terminal residue" evidence="4">
    <location>
        <position position="1"/>
    </location>
</feature>
<dbReference type="InterPro" id="IPR055152">
    <property type="entry name" value="Transketolase-like_C_2"/>
</dbReference>
<dbReference type="GO" id="GO:0005634">
    <property type="term" value="C:nucleus"/>
    <property type="evidence" value="ECO:0007669"/>
    <property type="project" value="TreeGrafter"/>
</dbReference>
<dbReference type="OrthoDB" id="10267175at2759"/>
<dbReference type="PANTHER" id="PTHR43522">
    <property type="entry name" value="TRANSKETOLASE"/>
    <property type="match status" value="1"/>
</dbReference>
<keyword evidence="2" id="KW-0460">Magnesium</keyword>